<dbReference type="EMBL" id="CM000440">
    <property type="protein sequence ID" value="EDK87791.1"/>
    <property type="molecule type" value="Genomic_DNA"/>
</dbReference>
<dbReference type="Proteomes" id="UP000001921">
    <property type="component" value="Chromosome"/>
</dbReference>
<organism evidence="1">
    <name type="scientific">Fusobacterium polymorphum ATCC 10953</name>
    <dbReference type="NCBI Taxonomy" id="393480"/>
    <lineage>
        <taxon>Bacteria</taxon>
        <taxon>Fusobacteriati</taxon>
        <taxon>Fusobacteriota</taxon>
        <taxon>Fusobacteriia</taxon>
        <taxon>Fusobacteriales</taxon>
        <taxon>Fusobacteriaceae</taxon>
        <taxon>Fusobacterium</taxon>
    </lineage>
</organism>
<evidence type="ECO:0000313" key="1">
    <source>
        <dbReference type="EMBL" id="EDK87791.1"/>
    </source>
</evidence>
<accession>A5TSB6</accession>
<reference evidence="1" key="1">
    <citation type="submission" date="2006-07" db="EMBL/GenBank/DDBJ databases">
        <authorList>
            <person name="Qin X."/>
            <person name="Weinstock G.M."/>
        </authorList>
    </citation>
    <scope>NUCLEOTIDE SEQUENCE [LARGE SCALE GENOMIC DNA]</scope>
    <source>
        <strain evidence="1">ATCC 10953</strain>
    </source>
</reference>
<protein>
    <submittedName>
        <fullName evidence="1">Uncharacterized protein</fullName>
    </submittedName>
</protein>
<dbReference type="AlphaFoldDB" id="A5TSB6"/>
<sequence length="50" mass="6028">MCKLKAFSIFSPPIRLSKMKGKLEKQYHYIIDFLKRKYYNRLGTRSICVN</sequence>
<name>A5TSB6_FUSNP</name>
<reference evidence="1" key="2">
    <citation type="submission" date="2007-05" db="EMBL/GenBank/DDBJ databases">
        <title>Genome sequence of Fusobacterium nucleatum subspecies polymorphum - a genetically tractable Fusobacterium.</title>
        <authorList>
            <person name="Karpathy S.E."/>
            <person name="Xiang Q."/>
            <person name="Gioia J."/>
            <person name="Jiang H."/>
            <person name="Liu Y."/>
            <person name="Petrosino J.F."/>
            <person name="Yerrapragada S."/>
            <person name="Fox G.E."/>
            <person name="Kinder Haake S."/>
            <person name="Weinstock G.M."/>
            <person name="Highlander S.K."/>
        </authorList>
    </citation>
    <scope>NUCLEOTIDE SEQUENCE [LARGE SCALE GENOMIC DNA]</scope>
    <source>
        <strain evidence="1">ATCC 10953</strain>
    </source>
</reference>
<dbReference type="HOGENOM" id="CLU_3118179_0_0_0"/>
<gene>
    <name evidence="1" type="ORF">FNP_2405</name>
</gene>
<proteinExistence type="predicted"/>